<evidence type="ECO:0000256" key="2">
    <source>
        <dbReference type="ARBA" id="ARBA00004651"/>
    </source>
</evidence>
<feature type="transmembrane region" description="Helical" evidence="9">
    <location>
        <begin position="304"/>
        <end position="321"/>
    </location>
</feature>
<keyword evidence="11" id="KW-1185">Reference proteome</keyword>
<dbReference type="Proteomes" id="UP001157353">
    <property type="component" value="Unassembled WGS sequence"/>
</dbReference>
<evidence type="ECO:0000256" key="5">
    <source>
        <dbReference type="ARBA" id="ARBA00022692"/>
    </source>
</evidence>
<evidence type="ECO:0000313" key="10">
    <source>
        <dbReference type="EMBL" id="GLS89528.1"/>
    </source>
</evidence>
<reference evidence="11" key="1">
    <citation type="journal article" date="2019" name="Int. J. Syst. Evol. Microbiol.">
        <title>The Global Catalogue of Microorganisms (GCM) 10K type strain sequencing project: providing services to taxonomists for standard genome sequencing and annotation.</title>
        <authorList>
            <consortium name="The Broad Institute Genomics Platform"/>
            <consortium name="The Broad Institute Genome Sequencing Center for Infectious Disease"/>
            <person name="Wu L."/>
            <person name="Ma J."/>
        </authorList>
    </citation>
    <scope>NUCLEOTIDE SEQUENCE [LARGE SCALE GENOMIC DNA]</scope>
    <source>
        <strain evidence="11">NBRC 103166</strain>
    </source>
</reference>
<evidence type="ECO:0000256" key="8">
    <source>
        <dbReference type="ARBA" id="ARBA00026081"/>
    </source>
</evidence>
<dbReference type="PANTHER" id="PTHR33529:SF2">
    <property type="entry name" value="LIPOPOLYSACCHARIDE EXPORT SYSTEM PERMEASE PROTEIN LPTG"/>
    <property type="match status" value="1"/>
</dbReference>
<evidence type="ECO:0000256" key="1">
    <source>
        <dbReference type="ARBA" id="ARBA00002265"/>
    </source>
</evidence>
<dbReference type="EMBL" id="BSPQ01000001">
    <property type="protein sequence ID" value="GLS89528.1"/>
    <property type="molecule type" value="Genomic_DNA"/>
</dbReference>
<organism evidence="10 11">
    <name type="scientific">Psychromonas marina</name>
    <dbReference type="NCBI Taxonomy" id="88364"/>
    <lineage>
        <taxon>Bacteria</taxon>
        <taxon>Pseudomonadati</taxon>
        <taxon>Pseudomonadota</taxon>
        <taxon>Gammaproteobacteria</taxon>
        <taxon>Alteromonadales</taxon>
        <taxon>Psychromonadaceae</taxon>
        <taxon>Psychromonas</taxon>
    </lineage>
</organism>
<feature type="transmembrane region" description="Helical" evidence="9">
    <location>
        <begin position="62"/>
        <end position="82"/>
    </location>
</feature>
<name>A0ABQ6DX02_9GAMM</name>
<evidence type="ECO:0000256" key="3">
    <source>
        <dbReference type="ARBA" id="ARBA00007725"/>
    </source>
</evidence>
<dbReference type="PANTHER" id="PTHR33529">
    <property type="entry name" value="SLR0882 PROTEIN-RELATED"/>
    <property type="match status" value="1"/>
</dbReference>
<feature type="transmembrane region" description="Helical" evidence="9">
    <location>
        <begin position="274"/>
        <end position="292"/>
    </location>
</feature>
<evidence type="ECO:0000256" key="6">
    <source>
        <dbReference type="ARBA" id="ARBA00022989"/>
    </source>
</evidence>
<comment type="subcellular location">
    <subcellularLocation>
        <location evidence="2">Cell membrane</location>
        <topology evidence="2">Multi-pass membrane protein</topology>
    </subcellularLocation>
</comment>
<dbReference type="InterPro" id="IPR005495">
    <property type="entry name" value="LptG/LptF_permease"/>
</dbReference>
<dbReference type="RefSeq" id="WP_284202642.1">
    <property type="nucleotide sequence ID" value="NZ_BSPQ01000001.1"/>
</dbReference>
<evidence type="ECO:0000256" key="7">
    <source>
        <dbReference type="ARBA" id="ARBA00023136"/>
    </source>
</evidence>
<evidence type="ECO:0000256" key="9">
    <source>
        <dbReference type="SAM" id="Phobius"/>
    </source>
</evidence>
<comment type="similarity">
    <text evidence="3">Belongs to the LptF/LptG family.</text>
</comment>
<protein>
    <submittedName>
        <fullName evidence="10">LPS export ABC transporter permease LptG</fullName>
    </submittedName>
</protein>
<accession>A0ABQ6DX02</accession>
<keyword evidence="7 9" id="KW-0472">Membrane</keyword>
<feature type="transmembrane region" description="Helical" evidence="9">
    <location>
        <begin position="103"/>
        <end position="123"/>
    </location>
</feature>
<proteinExistence type="inferred from homology"/>
<evidence type="ECO:0000256" key="4">
    <source>
        <dbReference type="ARBA" id="ARBA00022475"/>
    </source>
</evidence>
<keyword evidence="5 9" id="KW-0812">Transmembrane</keyword>
<dbReference type="InterPro" id="IPR030923">
    <property type="entry name" value="LptG"/>
</dbReference>
<feature type="transmembrane region" description="Helical" evidence="9">
    <location>
        <begin position="333"/>
        <end position="351"/>
    </location>
</feature>
<comment type="caution">
    <text evidence="10">The sequence shown here is derived from an EMBL/GenBank/DDBJ whole genome shotgun (WGS) entry which is preliminary data.</text>
</comment>
<comment type="subunit">
    <text evidence="8">Component of the lipopolysaccharide transport and assembly complex. The LptBFG transporter is composed of two ATP-binding proteins (LptB) and two transmembrane proteins (LptF and LptG).</text>
</comment>
<dbReference type="Pfam" id="PF03739">
    <property type="entry name" value="LptF_LptG"/>
    <property type="match status" value="1"/>
</dbReference>
<comment type="function">
    <text evidence="1">Part of the ABC transporter complex LptBFG involved in the translocation of lipopolysaccharide (LPS) from the inner membrane to the outer membrane.</text>
</comment>
<sequence>MMGIIDRYVGKTIFASTFLSLFVLIGLSSIIKFVEQMKNVGQGTYDVWSAAYFVLLKMPVEIAVFFPMAALIGALIGLGSLASSSELVVMQAAGLSKMRIAGAVLKTAIPMVLAVMVLGEFVAPATDKEAYSMRDQARNGEVKVSNKYGVWVKDGDAFVSIGRMNSQSELFDLQLYFFDKTMQLERAVLARKAVYQQGNWDLTNVSSSYFSANKMEVSVMDDYTWKTELTPKKLEVVLSDPDKMSMRDVYNYITYLEINDQDANRYWLTFWRKAVLPFTIVVMMMLSVSFIFGGLRTVTMGTRLIFGIASGFTFHVSGELFGPASLVFGLPPILGALLPSILVLAIAMYLLKRQS</sequence>
<feature type="transmembrane region" description="Helical" evidence="9">
    <location>
        <begin position="12"/>
        <end position="31"/>
    </location>
</feature>
<keyword evidence="6 9" id="KW-1133">Transmembrane helix</keyword>
<evidence type="ECO:0000313" key="11">
    <source>
        <dbReference type="Proteomes" id="UP001157353"/>
    </source>
</evidence>
<keyword evidence="4" id="KW-1003">Cell membrane</keyword>
<gene>
    <name evidence="10" type="ORF">GCM10007916_05950</name>
</gene>
<dbReference type="NCBIfam" id="TIGR04408">
    <property type="entry name" value="LptG_lptG"/>
    <property type="match status" value="1"/>
</dbReference>